<dbReference type="EMBL" id="JNSL01000094">
    <property type="protein sequence ID" value="KGA16084.1"/>
    <property type="molecule type" value="Genomic_DNA"/>
</dbReference>
<dbReference type="GO" id="GO:0009298">
    <property type="term" value="P:GDP-mannose biosynthetic process"/>
    <property type="evidence" value="ECO:0007669"/>
    <property type="project" value="TreeGrafter"/>
</dbReference>
<dbReference type="Pfam" id="PF22640">
    <property type="entry name" value="ManC_GMP_beta-helix"/>
    <property type="match status" value="1"/>
</dbReference>
<evidence type="ECO:0000259" key="2">
    <source>
        <dbReference type="Pfam" id="PF22640"/>
    </source>
</evidence>
<gene>
    <name evidence="3" type="ORF">GM51_13400</name>
</gene>
<reference evidence="3" key="1">
    <citation type="submission" date="2014-06" db="EMBL/GenBank/DDBJ databases">
        <title>Key roles for freshwater Actinobacteria revealed by deep metagenomic sequencing.</title>
        <authorList>
            <person name="Ghai R."/>
            <person name="Mizuno C.M."/>
            <person name="Picazo A."/>
            <person name="Camacho A."/>
            <person name="Rodriguez-Valera F."/>
        </authorList>
    </citation>
    <scope>NUCLEOTIDE SEQUENCE</scope>
</reference>
<dbReference type="InterPro" id="IPR049577">
    <property type="entry name" value="GMPP_N"/>
</dbReference>
<dbReference type="PANTHER" id="PTHR46390">
    <property type="entry name" value="MANNOSE-1-PHOSPHATE GUANYLYLTRANSFERASE"/>
    <property type="match status" value="1"/>
</dbReference>
<dbReference type="InterPro" id="IPR005835">
    <property type="entry name" value="NTP_transferase_dom"/>
</dbReference>
<dbReference type="PANTHER" id="PTHR46390:SF1">
    <property type="entry name" value="MANNOSE-1-PHOSPHATE GUANYLYLTRANSFERASE"/>
    <property type="match status" value="1"/>
</dbReference>
<dbReference type="InterPro" id="IPR054566">
    <property type="entry name" value="ManC/GMP-like_b-helix"/>
</dbReference>
<dbReference type="CDD" id="cd02509">
    <property type="entry name" value="GDP-M1P_Guanylyltransferase"/>
    <property type="match status" value="1"/>
</dbReference>
<protein>
    <submittedName>
        <fullName evidence="3">Mannose-1-phosphate guanylyltransferase</fullName>
    </submittedName>
</protein>
<dbReference type="GO" id="GO:0004475">
    <property type="term" value="F:mannose-1-phosphate guanylyltransferase (GTP) activity"/>
    <property type="evidence" value="ECO:0007669"/>
    <property type="project" value="InterPro"/>
</dbReference>
<name>A0A094Q210_9ZZZZ</name>
<dbReference type="Gene3D" id="3.90.550.10">
    <property type="entry name" value="Spore Coat Polysaccharide Biosynthesis Protein SpsA, Chain A"/>
    <property type="match status" value="1"/>
</dbReference>
<dbReference type="AlphaFoldDB" id="A0A094Q210"/>
<organism evidence="3">
    <name type="scientific">freshwater metagenome</name>
    <dbReference type="NCBI Taxonomy" id="449393"/>
    <lineage>
        <taxon>unclassified sequences</taxon>
        <taxon>metagenomes</taxon>
        <taxon>ecological metagenomes</taxon>
    </lineage>
</organism>
<evidence type="ECO:0000259" key="1">
    <source>
        <dbReference type="Pfam" id="PF00483"/>
    </source>
</evidence>
<dbReference type="InterPro" id="IPR029044">
    <property type="entry name" value="Nucleotide-diphossugar_trans"/>
</dbReference>
<proteinExistence type="predicted"/>
<evidence type="ECO:0000313" key="3">
    <source>
        <dbReference type="EMBL" id="KGA16084.1"/>
    </source>
</evidence>
<dbReference type="InterPro" id="IPR051161">
    <property type="entry name" value="Mannose-6P_isomerase_type2"/>
</dbReference>
<keyword evidence="3" id="KW-0808">Transferase</keyword>
<sequence length="372" mass="39530">MNNPRKPIDRFHAIIPAGGVGSRLWPLSRASAPKFLHDLTGSGQTLLQDTWDRVTPITNLDRTMIVTGSAHEEAVKAQLPKLSSANLVIEDSPKDSTAAIALAAAILARREPDVIIGSFAADHVIQDGPAFRAAVAEGIELAATDRIVVIGIQPTEPSVGFGYIKTGEAISVPGAPSALTVDKFVEKPKLDRAKKYVESGKYLWNAGMFIAPASLLLRQLSKSEPQLHAGILELAAAWDTDQKAAVIKKVWPTLKKVAIDYSIAEPAAEAGLVAVIPGTFSWHDVGDFAAIAELQSQGRKNNLAVLGSARVLSDSSSGILVSDTKRMIAVIGLEDVIIVDTPDALLVTNKENAQKVKALVDSLKATGHDEIL</sequence>
<dbReference type="Pfam" id="PF00483">
    <property type="entry name" value="NTP_transferase"/>
    <property type="match status" value="1"/>
</dbReference>
<accession>A0A094Q210</accession>
<comment type="caution">
    <text evidence="3">The sequence shown here is derived from an EMBL/GenBank/DDBJ whole genome shotgun (WGS) entry which is preliminary data.</text>
</comment>
<dbReference type="SUPFAM" id="SSF159283">
    <property type="entry name" value="Guanosine diphospho-D-mannose pyrophosphorylase/mannose-6-phosphate isomerase linker domain"/>
    <property type="match status" value="1"/>
</dbReference>
<dbReference type="SUPFAM" id="SSF53448">
    <property type="entry name" value="Nucleotide-diphospho-sugar transferases"/>
    <property type="match status" value="1"/>
</dbReference>
<keyword evidence="3" id="KW-0548">Nucleotidyltransferase</keyword>
<feature type="domain" description="MannoseP isomerase/GMP-like beta-helix" evidence="2">
    <location>
        <begin position="316"/>
        <end position="363"/>
    </location>
</feature>
<feature type="domain" description="Nucleotidyl transferase" evidence="1">
    <location>
        <begin position="13"/>
        <end position="297"/>
    </location>
</feature>